<accession>A0A1I3L4R1</accession>
<gene>
    <name evidence="1" type="ORF">SAMN05192543_104244</name>
</gene>
<dbReference type="Proteomes" id="UP000199548">
    <property type="component" value="Unassembled WGS sequence"/>
</dbReference>
<evidence type="ECO:0000313" key="1">
    <source>
        <dbReference type="EMBL" id="SFI79596.1"/>
    </source>
</evidence>
<sequence>MQRIPAGVMCVYRADLTISGEAGLRIVTHLDRLPKILTFRILGDPPTPLCPGHSTNSASITDASDRFAPIPYRLTNQFVVILRRKMRTKLEAFSWRRP</sequence>
<name>A0A1I3L4R1_9BURK</name>
<keyword evidence="2" id="KW-1185">Reference proteome</keyword>
<organism evidence="1 2">
    <name type="scientific">Paraburkholderia megapolitana</name>
    <dbReference type="NCBI Taxonomy" id="420953"/>
    <lineage>
        <taxon>Bacteria</taxon>
        <taxon>Pseudomonadati</taxon>
        <taxon>Pseudomonadota</taxon>
        <taxon>Betaproteobacteria</taxon>
        <taxon>Burkholderiales</taxon>
        <taxon>Burkholderiaceae</taxon>
        <taxon>Paraburkholderia</taxon>
    </lineage>
</organism>
<dbReference type="EMBL" id="FOQU01000004">
    <property type="protein sequence ID" value="SFI79596.1"/>
    <property type="molecule type" value="Genomic_DNA"/>
</dbReference>
<proteinExistence type="predicted"/>
<evidence type="ECO:0000313" key="2">
    <source>
        <dbReference type="Proteomes" id="UP000199548"/>
    </source>
</evidence>
<protein>
    <submittedName>
        <fullName evidence="1">Uncharacterized protein</fullName>
    </submittedName>
</protein>
<dbReference type="AlphaFoldDB" id="A0A1I3L4R1"/>
<reference evidence="1 2" key="1">
    <citation type="submission" date="2016-10" db="EMBL/GenBank/DDBJ databases">
        <authorList>
            <person name="de Groot N.N."/>
        </authorList>
    </citation>
    <scope>NUCLEOTIDE SEQUENCE [LARGE SCALE GENOMIC DNA]</scope>
    <source>
        <strain evidence="1 2">LMG 23650</strain>
    </source>
</reference>